<proteinExistence type="predicted"/>
<dbReference type="InterPro" id="IPR027417">
    <property type="entry name" value="P-loop_NTPase"/>
</dbReference>
<dbReference type="Proteomes" id="UP001595872">
    <property type="component" value="Unassembled WGS sequence"/>
</dbReference>
<dbReference type="InterPro" id="IPR052026">
    <property type="entry name" value="ExeA_AAA_ATPase_DNA-bind"/>
</dbReference>
<evidence type="ECO:0000313" key="2">
    <source>
        <dbReference type="EMBL" id="MFC4912992.1"/>
    </source>
</evidence>
<organism evidence="2 3">
    <name type="scientific">Actinomadura gamaensis</name>
    <dbReference type="NCBI Taxonomy" id="1763541"/>
    <lineage>
        <taxon>Bacteria</taxon>
        <taxon>Bacillati</taxon>
        <taxon>Actinomycetota</taxon>
        <taxon>Actinomycetes</taxon>
        <taxon>Streptosporangiales</taxon>
        <taxon>Thermomonosporaceae</taxon>
        <taxon>Actinomadura</taxon>
    </lineage>
</organism>
<dbReference type="EMBL" id="JBHSIT010000014">
    <property type="protein sequence ID" value="MFC4912992.1"/>
    <property type="molecule type" value="Genomic_DNA"/>
</dbReference>
<keyword evidence="3" id="KW-1185">Reference proteome</keyword>
<dbReference type="InterPro" id="IPR049945">
    <property type="entry name" value="AAA_22"/>
</dbReference>
<dbReference type="PANTHER" id="PTHR35894">
    <property type="entry name" value="GENERAL SECRETION PATHWAY PROTEIN A-RELATED"/>
    <property type="match status" value="1"/>
</dbReference>
<dbReference type="RefSeq" id="WP_378263466.1">
    <property type="nucleotide sequence ID" value="NZ_JBHSIT010000014.1"/>
</dbReference>
<gene>
    <name evidence="2" type="ORF">ACFPCY_37225</name>
</gene>
<protein>
    <submittedName>
        <fullName evidence="2">AAA family ATPase</fullName>
    </submittedName>
</protein>
<comment type="caution">
    <text evidence="2">The sequence shown here is derived from an EMBL/GenBank/DDBJ whole genome shotgun (WGS) entry which is preliminary data.</text>
</comment>
<name>A0ABV9U8X4_9ACTN</name>
<accession>A0ABV9U8X4</accession>
<evidence type="ECO:0000259" key="1">
    <source>
        <dbReference type="Pfam" id="PF13401"/>
    </source>
</evidence>
<reference evidence="3" key="1">
    <citation type="journal article" date="2019" name="Int. J. Syst. Evol. Microbiol.">
        <title>The Global Catalogue of Microorganisms (GCM) 10K type strain sequencing project: providing services to taxonomists for standard genome sequencing and annotation.</title>
        <authorList>
            <consortium name="The Broad Institute Genomics Platform"/>
            <consortium name="The Broad Institute Genome Sequencing Center for Infectious Disease"/>
            <person name="Wu L."/>
            <person name="Ma J."/>
        </authorList>
    </citation>
    <scope>NUCLEOTIDE SEQUENCE [LARGE SCALE GENOMIC DNA]</scope>
    <source>
        <strain evidence="3">KLKA75</strain>
    </source>
</reference>
<feature type="domain" description="ORC1/DEAH AAA+ ATPase" evidence="1">
    <location>
        <begin position="22"/>
        <end position="166"/>
    </location>
</feature>
<sequence>MPNLISTKEHRRFCEFADTVRTSRYIGLCYGPAGVGKTLSAHSYARWPEQRPLLEMPHALADWFHVGANRPDWHTVLYTPLINTPPGRALTELTDLTNRHAMVRARDIDDPKRQTNLHGASLYTELVIIDESERLTTRAVEQVRDFYDRSSLGLILIGMPGIEKRLARYPQLYSRIGFVHHYRTLAADELATVLTTAFARLGLDIPDATTTEAIAAINRTTAGNFRLVTRLLEQAERVMKLNDGVDRITTEVIDAARDALVVGIS</sequence>
<evidence type="ECO:0000313" key="3">
    <source>
        <dbReference type="Proteomes" id="UP001595872"/>
    </source>
</evidence>
<dbReference type="SUPFAM" id="SSF52540">
    <property type="entry name" value="P-loop containing nucleoside triphosphate hydrolases"/>
    <property type="match status" value="1"/>
</dbReference>
<dbReference type="Pfam" id="PF13401">
    <property type="entry name" value="AAA_22"/>
    <property type="match status" value="1"/>
</dbReference>
<dbReference type="PANTHER" id="PTHR35894:SF5">
    <property type="entry name" value="MU-LIKE PROPHAGE FLUMU DNA TRANSPOSITION PROTEIN B"/>
    <property type="match status" value="1"/>
</dbReference>